<evidence type="ECO:0000313" key="1">
    <source>
        <dbReference type="EMBL" id="KAF9511013.1"/>
    </source>
</evidence>
<organism evidence="1 2">
    <name type="scientific">Hydnum rufescens UP504</name>
    <dbReference type="NCBI Taxonomy" id="1448309"/>
    <lineage>
        <taxon>Eukaryota</taxon>
        <taxon>Fungi</taxon>
        <taxon>Dikarya</taxon>
        <taxon>Basidiomycota</taxon>
        <taxon>Agaricomycotina</taxon>
        <taxon>Agaricomycetes</taxon>
        <taxon>Cantharellales</taxon>
        <taxon>Hydnaceae</taxon>
        <taxon>Hydnum</taxon>
    </lineage>
</organism>
<keyword evidence="2" id="KW-1185">Reference proteome</keyword>
<gene>
    <name evidence="1" type="ORF">BS47DRAFT_1205651</name>
</gene>
<name>A0A9P6DTW4_9AGAM</name>
<reference evidence="1" key="1">
    <citation type="journal article" date="2020" name="Nat. Commun.">
        <title>Large-scale genome sequencing of mycorrhizal fungi provides insights into the early evolution of symbiotic traits.</title>
        <authorList>
            <person name="Miyauchi S."/>
            <person name="Kiss E."/>
            <person name="Kuo A."/>
            <person name="Drula E."/>
            <person name="Kohler A."/>
            <person name="Sanchez-Garcia M."/>
            <person name="Morin E."/>
            <person name="Andreopoulos B."/>
            <person name="Barry K.W."/>
            <person name="Bonito G."/>
            <person name="Buee M."/>
            <person name="Carver A."/>
            <person name="Chen C."/>
            <person name="Cichocki N."/>
            <person name="Clum A."/>
            <person name="Culley D."/>
            <person name="Crous P.W."/>
            <person name="Fauchery L."/>
            <person name="Girlanda M."/>
            <person name="Hayes R.D."/>
            <person name="Keri Z."/>
            <person name="LaButti K."/>
            <person name="Lipzen A."/>
            <person name="Lombard V."/>
            <person name="Magnuson J."/>
            <person name="Maillard F."/>
            <person name="Murat C."/>
            <person name="Nolan M."/>
            <person name="Ohm R.A."/>
            <person name="Pangilinan J."/>
            <person name="Pereira M.F."/>
            <person name="Perotto S."/>
            <person name="Peter M."/>
            <person name="Pfister S."/>
            <person name="Riley R."/>
            <person name="Sitrit Y."/>
            <person name="Stielow J.B."/>
            <person name="Szollosi G."/>
            <person name="Zifcakova L."/>
            <person name="Stursova M."/>
            <person name="Spatafora J.W."/>
            <person name="Tedersoo L."/>
            <person name="Vaario L.M."/>
            <person name="Yamada A."/>
            <person name="Yan M."/>
            <person name="Wang P."/>
            <person name="Xu J."/>
            <person name="Bruns T."/>
            <person name="Baldrian P."/>
            <person name="Vilgalys R."/>
            <person name="Dunand C."/>
            <person name="Henrissat B."/>
            <person name="Grigoriev I.V."/>
            <person name="Hibbett D."/>
            <person name="Nagy L.G."/>
            <person name="Martin F.M."/>
        </authorList>
    </citation>
    <scope>NUCLEOTIDE SEQUENCE</scope>
    <source>
        <strain evidence="1">UP504</strain>
    </source>
</reference>
<dbReference type="Proteomes" id="UP000886523">
    <property type="component" value="Unassembled WGS sequence"/>
</dbReference>
<dbReference type="EMBL" id="MU129006">
    <property type="protein sequence ID" value="KAF9511013.1"/>
    <property type="molecule type" value="Genomic_DNA"/>
</dbReference>
<evidence type="ECO:0000313" key="2">
    <source>
        <dbReference type="Proteomes" id="UP000886523"/>
    </source>
</evidence>
<protein>
    <submittedName>
        <fullName evidence="1">Uncharacterized protein</fullName>
    </submittedName>
</protein>
<comment type="caution">
    <text evidence="1">The sequence shown here is derived from an EMBL/GenBank/DDBJ whole genome shotgun (WGS) entry which is preliminary data.</text>
</comment>
<dbReference type="AlphaFoldDB" id="A0A9P6DTW4"/>
<accession>A0A9P6DTW4</accession>
<proteinExistence type="predicted"/>
<sequence length="64" mass="7100">MSMNEAYLTHICYIPPHCILNSGSTPQKSNLPHQFQLAVGCGDGHVVILDPEDHPFVHRLMMAS</sequence>